<accession>A0A9X2NG66</accession>
<protein>
    <submittedName>
        <fullName evidence="2">Helix-turn-helix transcriptional regulator</fullName>
    </submittedName>
</protein>
<dbReference type="RefSeq" id="WP_257920658.1">
    <property type="nucleotide sequence ID" value="NZ_JAMXQV010000007.1"/>
</dbReference>
<keyword evidence="3" id="KW-1185">Reference proteome</keyword>
<dbReference type="PROSITE" id="PS50943">
    <property type="entry name" value="HTH_CROC1"/>
    <property type="match status" value="1"/>
</dbReference>
<dbReference type="InterPro" id="IPR001387">
    <property type="entry name" value="Cro/C1-type_HTH"/>
</dbReference>
<dbReference type="InterPro" id="IPR011990">
    <property type="entry name" value="TPR-like_helical_dom_sf"/>
</dbReference>
<reference evidence="2" key="1">
    <citation type="submission" date="2022-06" db="EMBL/GenBank/DDBJ databases">
        <title>Amycolatopsis iheyaensis sp. nov., a new species of the genus Amycolatopsis isolated from soil in Iheya island, Japan.</title>
        <authorList>
            <person name="Ngamcharungchit C."/>
            <person name="Kanto H."/>
            <person name="Take A."/>
            <person name="Intra B."/>
            <person name="Matsumoto A."/>
            <person name="Panbangred W."/>
            <person name="Inahashi Y."/>
        </authorList>
    </citation>
    <scope>NUCLEOTIDE SEQUENCE</scope>
    <source>
        <strain evidence="2">OK19-0408</strain>
    </source>
</reference>
<dbReference type="SMART" id="SM00530">
    <property type="entry name" value="HTH_XRE"/>
    <property type="match status" value="1"/>
</dbReference>
<dbReference type="GO" id="GO:0003677">
    <property type="term" value="F:DNA binding"/>
    <property type="evidence" value="ECO:0007669"/>
    <property type="project" value="InterPro"/>
</dbReference>
<feature type="domain" description="HTH cro/C1-type" evidence="1">
    <location>
        <begin position="8"/>
        <end position="62"/>
    </location>
</feature>
<gene>
    <name evidence="2" type="ORF">M8542_14445</name>
</gene>
<proteinExistence type="predicted"/>
<dbReference type="EMBL" id="JAMXQV010000007">
    <property type="protein sequence ID" value="MCR6484020.1"/>
    <property type="molecule type" value="Genomic_DNA"/>
</dbReference>
<evidence type="ECO:0000313" key="2">
    <source>
        <dbReference type="EMBL" id="MCR6484020.1"/>
    </source>
</evidence>
<dbReference type="Proteomes" id="UP001144096">
    <property type="component" value="Unassembled WGS sequence"/>
</dbReference>
<name>A0A9X2NG66_9PSEU</name>
<dbReference type="InterPro" id="IPR010982">
    <property type="entry name" value="Lambda_DNA-bd_dom_sf"/>
</dbReference>
<evidence type="ECO:0000313" key="3">
    <source>
        <dbReference type="Proteomes" id="UP001144096"/>
    </source>
</evidence>
<organism evidence="2 3">
    <name type="scientific">Amycolatopsis iheyensis</name>
    <dbReference type="NCBI Taxonomy" id="2945988"/>
    <lineage>
        <taxon>Bacteria</taxon>
        <taxon>Bacillati</taxon>
        <taxon>Actinomycetota</taxon>
        <taxon>Actinomycetes</taxon>
        <taxon>Pseudonocardiales</taxon>
        <taxon>Pseudonocardiaceae</taxon>
        <taxon>Amycolatopsis</taxon>
    </lineage>
</organism>
<dbReference type="SUPFAM" id="SSF47413">
    <property type="entry name" value="lambda repressor-like DNA-binding domains"/>
    <property type="match status" value="1"/>
</dbReference>
<dbReference type="Pfam" id="PF01381">
    <property type="entry name" value="HTH_3"/>
    <property type="match status" value="1"/>
</dbReference>
<comment type="caution">
    <text evidence="2">The sequence shown here is derived from an EMBL/GenBank/DDBJ whole genome shotgun (WGS) entry which is preliminary data.</text>
</comment>
<evidence type="ECO:0000259" key="1">
    <source>
        <dbReference type="PROSITE" id="PS50943"/>
    </source>
</evidence>
<dbReference type="CDD" id="cd00093">
    <property type="entry name" value="HTH_XRE"/>
    <property type="match status" value="1"/>
</dbReference>
<dbReference type="AlphaFoldDB" id="A0A9X2NG66"/>
<dbReference type="Gene3D" id="1.10.260.40">
    <property type="entry name" value="lambda repressor-like DNA-binding domains"/>
    <property type="match status" value="1"/>
</dbReference>
<dbReference type="SUPFAM" id="SSF48452">
    <property type="entry name" value="TPR-like"/>
    <property type="match status" value="1"/>
</dbReference>
<sequence>MVAKRDELARTRRAAGFTQEALAEALAVDVKTVGNWEAGKTEPLPYKRPKLARLLGISADQLEALLVDGLVRPSEASGSAGPPGWMENPTPVSLRQCLEHVQRDYDTAPSTSLLAIASQNHGQIGYLRRNVRATRDRRELVVLEAESAILMAQLVWDASQRQDHRTPRTYLEQAVEAAGRGGDKVAEAYAQLRISFLSLYGDKAPQNGLLDAQRSADTAADASPALAGLALLHVAEANAMLGERAACDKALDDARAQLDRVHDVDLAADYLTSAEIDRMAGSCYLFLGLPDQAEVILRPAASALENKKKSQAIVLGNLSLSYIQRGELQAATTSLHEAIDALETTRGGGGLTLAFEAGRKLRPWRQEPSVQDLNDRLFTLIASP</sequence>